<dbReference type="AlphaFoldDB" id="A0A9N8HED0"/>
<comment type="caution">
    <text evidence="1">The sequence shown here is derived from an EMBL/GenBank/DDBJ whole genome shotgun (WGS) entry which is preliminary data.</text>
</comment>
<reference evidence="1" key="1">
    <citation type="submission" date="2020-06" db="EMBL/GenBank/DDBJ databases">
        <authorList>
            <consortium name="Plant Systems Biology data submission"/>
        </authorList>
    </citation>
    <scope>NUCLEOTIDE SEQUENCE</scope>
    <source>
        <strain evidence="1">D6</strain>
    </source>
</reference>
<keyword evidence="2" id="KW-1185">Reference proteome</keyword>
<proteinExistence type="predicted"/>
<evidence type="ECO:0000313" key="1">
    <source>
        <dbReference type="EMBL" id="CAB9509260.1"/>
    </source>
</evidence>
<accession>A0A9N8HED0</accession>
<evidence type="ECO:0000313" key="2">
    <source>
        <dbReference type="Proteomes" id="UP001153069"/>
    </source>
</evidence>
<sequence>MWSSSSFNSHGFLKKVGLTDDSRAPLEERSRVNSNKVKDIVYFPGLFTSFLITCGANVEIDGHPQRNPTHCQADHRRQRCPYPGRHLCRDPLNIQHAKANYRYP</sequence>
<organism evidence="1 2">
    <name type="scientific">Seminavis robusta</name>
    <dbReference type="NCBI Taxonomy" id="568900"/>
    <lineage>
        <taxon>Eukaryota</taxon>
        <taxon>Sar</taxon>
        <taxon>Stramenopiles</taxon>
        <taxon>Ochrophyta</taxon>
        <taxon>Bacillariophyta</taxon>
        <taxon>Bacillariophyceae</taxon>
        <taxon>Bacillariophycidae</taxon>
        <taxon>Naviculales</taxon>
        <taxon>Naviculaceae</taxon>
        <taxon>Seminavis</taxon>
    </lineage>
</organism>
<dbReference type="Proteomes" id="UP001153069">
    <property type="component" value="Unassembled WGS sequence"/>
</dbReference>
<name>A0A9N8HED0_9STRA</name>
<dbReference type="EMBL" id="CAICTM010000381">
    <property type="protein sequence ID" value="CAB9509260.1"/>
    <property type="molecule type" value="Genomic_DNA"/>
</dbReference>
<gene>
    <name evidence="1" type="ORF">SEMRO_382_G131000.1</name>
</gene>
<protein>
    <submittedName>
        <fullName evidence="1">Uncharacterized protein</fullName>
    </submittedName>
</protein>